<dbReference type="SMART" id="SM00225">
    <property type="entry name" value="BTB"/>
    <property type="match status" value="1"/>
</dbReference>
<dbReference type="CDD" id="cd18316">
    <property type="entry name" value="BTB_POZ_KCTD-like"/>
    <property type="match status" value="1"/>
</dbReference>
<dbReference type="GO" id="GO:0051260">
    <property type="term" value="P:protein homooligomerization"/>
    <property type="evidence" value="ECO:0007669"/>
    <property type="project" value="InterPro"/>
</dbReference>
<reference evidence="2 3" key="1">
    <citation type="submission" date="2018-06" db="EMBL/GenBank/DDBJ databases">
        <title>Comparative genomics reveals the genomic features of Rhizophagus irregularis, R. cerebriforme, R. diaphanum and Gigaspora rosea, and their symbiotic lifestyle signature.</title>
        <authorList>
            <person name="Morin E."/>
            <person name="San Clemente H."/>
            <person name="Chen E.C.H."/>
            <person name="De La Providencia I."/>
            <person name="Hainaut M."/>
            <person name="Kuo A."/>
            <person name="Kohler A."/>
            <person name="Murat C."/>
            <person name="Tang N."/>
            <person name="Roy S."/>
            <person name="Loubradou J."/>
            <person name="Henrissat B."/>
            <person name="Grigoriev I.V."/>
            <person name="Corradi N."/>
            <person name="Roux C."/>
            <person name="Martin F.M."/>
        </authorList>
    </citation>
    <scope>NUCLEOTIDE SEQUENCE [LARGE SCALE GENOMIC DNA]</scope>
    <source>
        <strain evidence="2 3">DAOM 227022</strain>
    </source>
</reference>
<organism evidence="2 3">
    <name type="scientific">Glomus cerebriforme</name>
    <dbReference type="NCBI Taxonomy" id="658196"/>
    <lineage>
        <taxon>Eukaryota</taxon>
        <taxon>Fungi</taxon>
        <taxon>Fungi incertae sedis</taxon>
        <taxon>Mucoromycota</taxon>
        <taxon>Glomeromycotina</taxon>
        <taxon>Glomeromycetes</taxon>
        <taxon>Glomerales</taxon>
        <taxon>Glomeraceae</taxon>
        <taxon>Glomus</taxon>
    </lineage>
</organism>
<dbReference type="STRING" id="658196.A0A397T774"/>
<accession>A0A397T774</accession>
<comment type="caution">
    <text evidence="2">The sequence shown here is derived from an EMBL/GenBank/DDBJ whole genome shotgun (WGS) entry which is preliminary data.</text>
</comment>
<evidence type="ECO:0000259" key="1">
    <source>
        <dbReference type="PROSITE" id="PS50097"/>
    </source>
</evidence>
<dbReference type="EMBL" id="QKYT01000135">
    <property type="protein sequence ID" value="RIA92087.1"/>
    <property type="molecule type" value="Genomic_DNA"/>
</dbReference>
<feature type="domain" description="BTB" evidence="1">
    <location>
        <begin position="3"/>
        <end position="67"/>
    </location>
</feature>
<dbReference type="InterPro" id="IPR000210">
    <property type="entry name" value="BTB/POZ_dom"/>
</dbReference>
<name>A0A397T774_9GLOM</name>
<dbReference type="InterPro" id="IPR011333">
    <property type="entry name" value="SKP1/BTB/POZ_sf"/>
</dbReference>
<dbReference type="PANTHER" id="PTHR11145">
    <property type="entry name" value="BTB/POZ DOMAIN-CONTAINING ADAPTER FOR CUL3-MEDIATED RHOA DEGRADATION PROTEIN FAMILY MEMBER"/>
    <property type="match status" value="1"/>
</dbReference>
<dbReference type="PROSITE" id="PS50097">
    <property type="entry name" value="BTB"/>
    <property type="match status" value="1"/>
</dbReference>
<protein>
    <submittedName>
        <fullName evidence="2">BTB/POZ protein</fullName>
    </submittedName>
</protein>
<proteinExistence type="predicted"/>
<dbReference type="AlphaFoldDB" id="A0A397T774"/>
<evidence type="ECO:0000313" key="2">
    <source>
        <dbReference type="EMBL" id="RIA92087.1"/>
    </source>
</evidence>
<dbReference type="Proteomes" id="UP000265703">
    <property type="component" value="Unassembled WGS sequence"/>
</dbReference>
<dbReference type="InterPro" id="IPR045068">
    <property type="entry name" value="BACURD1-3"/>
</dbReference>
<keyword evidence="3" id="KW-1185">Reference proteome</keyword>
<dbReference type="OrthoDB" id="2414723at2759"/>
<evidence type="ECO:0000313" key="3">
    <source>
        <dbReference type="Proteomes" id="UP000265703"/>
    </source>
</evidence>
<dbReference type="Gene3D" id="3.30.710.10">
    <property type="entry name" value="Potassium Channel Kv1.1, Chain A"/>
    <property type="match status" value="1"/>
</dbReference>
<dbReference type="InterPro" id="IPR003131">
    <property type="entry name" value="T1-type_BTB"/>
</dbReference>
<dbReference type="SUPFAM" id="SSF54695">
    <property type="entry name" value="POZ domain"/>
    <property type="match status" value="1"/>
</dbReference>
<dbReference type="PANTHER" id="PTHR11145:SF8">
    <property type="entry name" value="RE57120P"/>
    <property type="match status" value="1"/>
</dbReference>
<gene>
    <name evidence="2" type="ORF">C1645_765910</name>
</gene>
<dbReference type="Pfam" id="PF02214">
    <property type="entry name" value="BTB_2"/>
    <property type="match status" value="1"/>
</dbReference>
<sequence>MNSIVTLNVGGVLYTTTKNTLLKQESFFSGLFSGNFSTTLDDKNNIFIDRNGELFKYVLEFLRNNTLPKRILIDKALLEDLLQEAEFYCIEDLVFEIKSKLNSEQINQDTKKIRTWELEVYLKKGYHVIGTGIEPIRYHKCPRGHDPRPKQADEYFNYYDSRCRHSFVEFIEEYVPFIVVSTSVPVGPIFDSSVGMKAGENRVINEY</sequence>